<protein>
    <submittedName>
        <fullName evidence="1">Uncharacterized protein</fullName>
    </submittedName>
</protein>
<proteinExistence type="predicted"/>
<accession>A0ABV6BKD1</accession>
<dbReference type="EMBL" id="JBHLYW010000003">
    <property type="protein sequence ID" value="MFC0075905.1"/>
    <property type="molecule type" value="Genomic_DNA"/>
</dbReference>
<reference evidence="1 2" key="1">
    <citation type="submission" date="2024-09" db="EMBL/GenBank/DDBJ databases">
        <authorList>
            <person name="Sun Q."/>
            <person name="Mori K."/>
        </authorList>
    </citation>
    <scope>NUCLEOTIDE SEQUENCE [LARGE SCALE GENOMIC DNA]</scope>
    <source>
        <strain evidence="1 2">CGMCC 1.12926</strain>
    </source>
</reference>
<keyword evidence="2" id="KW-1185">Reference proteome</keyword>
<evidence type="ECO:0000313" key="2">
    <source>
        <dbReference type="Proteomes" id="UP001589734"/>
    </source>
</evidence>
<organism evidence="1 2">
    <name type="scientific">Flavobacterium procerum</name>
    <dbReference type="NCBI Taxonomy" id="1455569"/>
    <lineage>
        <taxon>Bacteria</taxon>
        <taxon>Pseudomonadati</taxon>
        <taxon>Bacteroidota</taxon>
        <taxon>Flavobacteriia</taxon>
        <taxon>Flavobacteriales</taxon>
        <taxon>Flavobacteriaceae</taxon>
        <taxon>Flavobacterium</taxon>
    </lineage>
</organism>
<sequence>MTTTTLLSPDQTINPPGKCIELEHKSKLTAKPLSFPENNSKIPFAPIVQATLLKDGTFQIRAVFLVACKPKREEAEEDEKKGELKFEIFQNWYVDLDGQRQLQFFIAYNIDDNINKNFDVYEASFKAEKFPYGENAFDGINTIQTFLWDIDPETSRGTETTVQHN</sequence>
<dbReference type="Proteomes" id="UP001589734">
    <property type="component" value="Unassembled WGS sequence"/>
</dbReference>
<dbReference type="RefSeq" id="WP_379683366.1">
    <property type="nucleotide sequence ID" value="NZ_JBHLYW010000003.1"/>
</dbReference>
<comment type="caution">
    <text evidence="1">The sequence shown here is derived from an EMBL/GenBank/DDBJ whole genome shotgun (WGS) entry which is preliminary data.</text>
</comment>
<evidence type="ECO:0000313" key="1">
    <source>
        <dbReference type="EMBL" id="MFC0075905.1"/>
    </source>
</evidence>
<gene>
    <name evidence="1" type="ORF">ACFFLS_02550</name>
</gene>
<name>A0ABV6BKD1_9FLAO</name>